<sequence length="60" mass="6691">MSARRDPFNGPEEHASSWLAALSIDLTDEQRQRARRKVASDARDGDDCRLLLAALGLDRP</sequence>
<dbReference type="EMBL" id="RKQG01000001">
    <property type="protein sequence ID" value="RPE34966.1"/>
    <property type="molecule type" value="Genomic_DNA"/>
</dbReference>
<organism evidence="1 2">
    <name type="scientific">Kitasatospora cineracea</name>
    <dbReference type="NCBI Taxonomy" id="88074"/>
    <lineage>
        <taxon>Bacteria</taxon>
        <taxon>Bacillati</taxon>
        <taxon>Actinomycetota</taxon>
        <taxon>Actinomycetes</taxon>
        <taxon>Kitasatosporales</taxon>
        <taxon>Streptomycetaceae</taxon>
        <taxon>Kitasatospora</taxon>
    </lineage>
</organism>
<gene>
    <name evidence="1" type="ORF">EDD38_3309</name>
</gene>
<reference evidence="1 2" key="1">
    <citation type="submission" date="2018-11" db="EMBL/GenBank/DDBJ databases">
        <title>Sequencing the genomes of 1000 actinobacteria strains.</title>
        <authorList>
            <person name="Klenk H.-P."/>
        </authorList>
    </citation>
    <scope>NUCLEOTIDE SEQUENCE [LARGE SCALE GENOMIC DNA]</scope>
    <source>
        <strain evidence="1 2">DSM 44781</strain>
    </source>
</reference>
<proteinExistence type="predicted"/>
<evidence type="ECO:0000313" key="2">
    <source>
        <dbReference type="Proteomes" id="UP000266906"/>
    </source>
</evidence>
<dbReference type="Proteomes" id="UP000266906">
    <property type="component" value="Unassembled WGS sequence"/>
</dbReference>
<dbReference type="RefSeq" id="WP_123818617.1">
    <property type="nucleotide sequence ID" value="NZ_RKQG01000001.1"/>
</dbReference>
<comment type="caution">
    <text evidence="1">The sequence shown here is derived from an EMBL/GenBank/DDBJ whole genome shotgun (WGS) entry which is preliminary data.</text>
</comment>
<keyword evidence="2" id="KW-1185">Reference proteome</keyword>
<name>A0A3N4RQ52_9ACTN</name>
<protein>
    <submittedName>
        <fullName evidence="1">Uncharacterized protein</fullName>
    </submittedName>
</protein>
<evidence type="ECO:0000313" key="1">
    <source>
        <dbReference type="EMBL" id="RPE34966.1"/>
    </source>
</evidence>
<accession>A0A3N4RQ52</accession>
<dbReference type="AlphaFoldDB" id="A0A3N4RQ52"/>